<dbReference type="InterPro" id="IPR009057">
    <property type="entry name" value="Homeodomain-like_sf"/>
</dbReference>
<protein>
    <recommendedName>
        <fullName evidence="4">Transposase</fullName>
    </recommendedName>
</protein>
<organism evidence="2 3">
    <name type="scientific">Actimicrobium antarcticum</name>
    <dbReference type="NCBI Taxonomy" id="1051899"/>
    <lineage>
        <taxon>Bacteria</taxon>
        <taxon>Pseudomonadati</taxon>
        <taxon>Pseudomonadota</taxon>
        <taxon>Betaproteobacteria</taxon>
        <taxon>Burkholderiales</taxon>
        <taxon>Oxalobacteraceae</taxon>
        <taxon>Actimicrobium</taxon>
    </lineage>
</organism>
<evidence type="ECO:0000256" key="1">
    <source>
        <dbReference type="SAM" id="MobiDB-lite"/>
    </source>
</evidence>
<sequence>MAKQGKTFDPNLKRAAVRMIKDQGLSVQNVSESMDTESTAIRRSLTRYGEEQSGHPGIGRSLAAEEQHIRQREQENRQRKGDVDLLKKLRPSCPRTEMIYQVVRGFQKKAVSVTHSCVSCQ</sequence>
<feature type="region of interest" description="Disordered" evidence="1">
    <location>
        <begin position="47"/>
        <end position="83"/>
    </location>
</feature>
<dbReference type="EMBL" id="BAAAZE010000016">
    <property type="protein sequence ID" value="GAA4034148.1"/>
    <property type="molecule type" value="Genomic_DNA"/>
</dbReference>
<gene>
    <name evidence="2" type="ORF">GCM10022212_36810</name>
</gene>
<proteinExistence type="predicted"/>
<reference evidence="3" key="1">
    <citation type="journal article" date="2019" name="Int. J. Syst. Evol. Microbiol.">
        <title>The Global Catalogue of Microorganisms (GCM) 10K type strain sequencing project: providing services to taxonomists for standard genome sequencing and annotation.</title>
        <authorList>
            <consortium name="The Broad Institute Genomics Platform"/>
            <consortium name="The Broad Institute Genome Sequencing Center for Infectious Disease"/>
            <person name="Wu L."/>
            <person name="Ma J."/>
        </authorList>
    </citation>
    <scope>NUCLEOTIDE SEQUENCE [LARGE SCALE GENOMIC DNA]</scope>
    <source>
        <strain evidence="3">JCM 16673</strain>
    </source>
</reference>
<accession>A0ABP7U130</accession>
<dbReference type="Proteomes" id="UP001501353">
    <property type="component" value="Unassembled WGS sequence"/>
</dbReference>
<evidence type="ECO:0008006" key="4">
    <source>
        <dbReference type="Google" id="ProtNLM"/>
    </source>
</evidence>
<evidence type="ECO:0000313" key="3">
    <source>
        <dbReference type="Proteomes" id="UP001501353"/>
    </source>
</evidence>
<dbReference type="SUPFAM" id="SSF46689">
    <property type="entry name" value="Homeodomain-like"/>
    <property type="match status" value="1"/>
</dbReference>
<dbReference type="RefSeq" id="WP_344765649.1">
    <property type="nucleotide sequence ID" value="NZ_BAAAZE010000016.1"/>
</dbReference>
<name>A0ABP7U130_9BURK</name>
<feature type="compositionally biased region" description="Basic and acidic residues" evidence="1">
    <location>
        <begin position="63"/>
        <end position="83"/>
    </location>
</feature>
<comment type="caution">
    <text evidence="2">The sequence shown here is derived from an EMBL/GenBank/DDBJ whole genome shotgun (WGS) entry which is preliminary data.</text>
</comment>
<evidence type="ECO:0000313" key="2">
    <source>
        <dbReference type="EMBL" id="GAA4034148.1"/>
    </source>
</evidence>
<keyword evidence="3" id="KW-1185">Reference proteome</keyword>